<dbReference type="EMBL" id="OBQF01000002">
    <property type="protein sequence ID" value="SOC40638.1"/>
    <property type="molecule type" value="Genomic_DNA"/>
</dbReference>
<dbReference type="Proteomes" id="UP000219412">
    <property type="component" value="Unassembled WGS sequence"/>
</dbReference>
<evidence type="ECO:0000313" key="3">
    <source>
        <dbReference type="Proteomes" id="UP000219412"/>
    </source>
</evidence>
<dbReference type="RefSeq" id="WP_097039833.1">
    <property type="nucleotide sequence ID" value="NZ_OBQF01000002.1"/>
</dbReference>
<evidence type="ECO:0000256" key="1">
    <source>
        <dbReference type="SAM" id="Phobius"/>
    </source>
</evidence>
<keyword evidence="3" id="KW-1185">Reference proteome</keyword>
<keyword evidence="1" id="KW-1133">Transmembrane helix</keyword>
<keyword evidence="1" id="KW-0472">Membrane</keyword>
<proteinExistence type="predicted"/>
<protein>
    <submittedName>
        <fullName evidence="2">Uncharacterized protein</fullName>
    </submittedName>
</protein>
<feature type="transmembrane region" description="Helical" evidence="1">
    <location>
        <begin position="74"/>
        <end position="94"/>
    </location>
</feature>
<feature type="transmembrane region" description="Helical" evidence="1">
    <location>
        <begin position="34"/>
        <end position="54"/>
    </location>
</feature>
<reference evidence="3" key="1">
    <citation type="submission" date="2017-08" db="EMBL/GenBank/DDBJ databases">
        <authorList>
            <person name="Varghese N."/>
            <person name="Submissions S."/>
        </authorList>
    </citation>
    <scope>NUCLEOTIDE SEQUENCE [LARGE SCALE GENOMIC DNA]</scope>
    <source>
        <strain evidence="3">DSM 23173</strain>
    </source>
</reference>
<name>A0A285UGV6_9STAP</name>
<keyword evidence="1" id="KW-0812">Transmembrane</keyword>
<feature type="transmembrane region" description="Helical" evidence="1">
    <location>
        <begin position="7"/>
        <end position="28"/>
    </location>
</feature>
<gene>
    <name evidence="2" type="ORF">SAMN05878391_1039</name>
</gene>
<sequence length="131" mass="14731">MNDNKISFLVYGAFFLILPVIHLGNLLINDVPLPLMTFYSLLIVAVMSFCFSYLAPNFGKNDETDKYRIVRRSVITGFIALFISMAVGLLLMALDFLGISLFHLILIFITVLISAAFISAVIYTKRNLETQ</sequence>
<accession>A0A285UGV6</accession>
<organism evidence="2 3">
    <name type="scientific">Salinicoccus kekensis</name>
    <dbReference type="NCBI Taxonomy" id="714307"/>
    <lineage>
        <taxon>Bacteria</taxon>
        <taxon>Bacillati</taxon>
        <taxon>Bacillota</taxon>
        <taxon>Bacilli</taxon>
        <taxon>Bacillales</taxon>
        <taxon>Staphylococcaceae</taxon>
        <taxon>Salinicoccus</taxon>
    </lineage>
</organism>
<dbReference type="OrthoDB" id="2721173at2"/>
<evidence type="ECO:0000313" key="2">
    <source>
        <dbReference type="EMBL" id="SOC40638.1"/>
    </source>
</evidence>
<dbReference type="AlphaFoldDB" id="A0A285UGV6"/>
<feature type="transmembrane region" description="Helical" evidence="1">
    <location>
        <begin position="100"/>
        <end position="123"/>
    </location>
</feature>